<dbReference type="Gene3D" id="3.90.550.10">
    <property type="entry name" value="Spore Coat Polysaccharide Biosynthesis Protein SpsA, Chain A"/>
    <property type="match status" value="1"/>
</dbReference>
<evidence type="ECO:0000259" key="1">
    <source>
        <dbReference type="Pfam" id="PF00535"/>
    </source>
</evidence>
<dbReference type="EMBL" id="JACONZ010000002">
    <property type="protein sequence ID" value="MBC5581184.1"/>
    <property type="molecule type" value="Genomic_DNA"/>
</dbReference>
<protein>
    <submittedName>
        <fullName evidence="2">Glycosyltransferase family 2 protein</fullName>
    </submittedName>
</protein>
<organism evidence="2 3">
    <name type="scientific">Anaerofilum hominis</name>
    <dbReference type="NCBI Taxonomy" id="2763016"/>
    <lineage>
        <taxon>Bacteria</taxon>
        <taxon>Bacillati</taxon>
        <taxon>Bacillota</taxon>
        <taxon>Clostridia</taxon>
        <taxon>Eubacteriales</taxon>
        <taxon>Oscillospiraceae</taxon>
        <taxon>Anaerofilum</taxon>
    </lineage>
</organism>
<comment type="caution">
    <text evidence="2">The sequence shown here is derived from an EMBL/GenBank/DDBJ whole genome shotgun (WGS) entry which is preliminary data.</text>
</comment>
<accession>A0A923KXX1</accession>
<evidence type="ECO:0000313" key="2">
    <source>
        <dbReference type="EMBL" id="MBC5581184.1"/>
    </source>
</evidence>
<dbReference type="Pfam" id="PF00535">
    <property type="entry name" value="Glycos_transf_2"/>
    <property type="match status" value="1"/>
</dbReference>
<dbReference type="RefSeq" id="WP_186887548.1">
    <property type="nucleotide sequence ID" value="NZ_JACONZ010000002.1"/>
</dbReference>
<feature type="domain" description="Glycosyltransferase 2-like" evidence="1">
    <location>
        <begin position="7"/>
        <end position="118"/>
    </location>
</feature>
<sequence>MIQPKLSICIAVYNQINLVKQCIESILKYQGNNIEIIVGDDCSTDNIQEMLELFSDMRIKYYRNDANLGHDMNILEMLRKCTTPYAFLLRSRDKLFGKEIPHILSYIEKYPKASYFAFSAVDELGNPVLKFSDREYAAGEDAAQAHTKIFVHPSGNLYSLKGLDFNKLQEYLSQYFQNHYAFVVHDLIRMQLIDKGTFVTSQEVVWQYTQRKLDVAVNSAPHKISVYAPQYQYPRYRCEIFFSIKELAGKSQKIVQRYLVKRFYKSISFDFFYENQDPKTRYHYNYDPIAFSKRKERKNFQQVSNKIFSAALAPSRRRELKCLMCLETILQMSWYPLKRKLIAICGSSGKMATLVKIVKDM</sequence>
<dbReference type="SUPFAM" id="SSF53448">
    <property type="entry name" value="Nucleotide-diphospho-sugar transferases"/>
    <property type="match status" value="1"/>
</dbReference>
<dbReference type="AlphaFoldDB" id="A0A923KXX1"/>
<gene>
    <name evidence="2" type="ORF">H8S23_06660</name>
</gene>
<dbReference type="InterPro" id="IPR001173">
    <property type="entry name" value="Glyco_trans_2-like"/>
</dbReference>
<reference evidence="2" key="1">
    <citation type="submission" date="2020-08" db="EMBL/GenBank/DDBJ databases">
        <title>Genome public.</title>
        <authorList>
            <person name="Liu C."/>
            <person name="Sun Q."/>
        </authorList>
    </citation>
    <scope>NUCLEOTIDE SEQUENCE</scope>
    <source>
        <strain evidence="2">BX8</strain>
    </source>
</reference>
<keyword evidence="3" id="KW-1185">Reference proteome</keyword>
<dbReference type="InterPro" id="IPR029044">
    <property type="entry name" value="Nucleotide-diphossugar_trans"/>
</dbReference>
<dbReference type="PANTHER" id="PTHR22916">
    <property type="entry name" value="GLYCOSYLTRANSFERASE"/>
    <property type="match status" value="1"/>
</dbReference>
<proteinExistence type="predicted"/>
<evidence type="ECO:0000313" key="3">
    <source>
        <dbReference type="Proteomes" id="UP000659630"/>
    </source>
</evidence>
<dbReference type="Proteomes" id="UP000659630">
    <property type="component" value="Unassembled WGS sequence"/>
</dbReference>
<name>A0A923KXX1_9FIRM</name>